<evidence type="ECO:0000256" key="2">
    <source>
        <dbReference type="ARBA" id="ARBA00022676"/>
    </source>
</evidence>
<dbReference type="InterPro" id="IPR036930">
    <property type="entry name" value="WGR_dom_sf"/>
</dbReference>
<evidence type="ECO:0000256" key="13">
    <source>
        <dbReference type="RuleBase" id="RU362114"/>
    </source>
</evidence>
<evidence type="ECO:0000256" key="7">
    <source>
        <dbReference type="ARBA" id="ARBA00022771"/>
    </source>
</evidence>
<dbReference type="Proteomes" id="UP000677228">
    <property type="component" value="Unassembled WGS sequence"/>
</dbReference>
<evidence type="ECO:0000256" key="3">
    <source>
        <dbReference type="ARBA" id="ARBA00022679"/>
    </source>
</evidence>
<feature type="domain" description="PARP catalytic" evidence="15">
    <location>
        <begin position="334"/>
        <end position="508"/>
    </location>
</feature>
<dbReference type="EMBL" id="CAJNOK010006878">
    <property type="protein sequence ID" value="CAF1017148.1"/>
    <property type="molecule type" value="Genomic_DNA"/>
</dbReference>
<dbReference type="GO" id="GO:1990404">
    <property type="term" value="F:NAD+-protein mono-ADP-ribosyltransferase activity"/>
    <property type="evidence" value="ECO:0007669"/>
    <property type="project" value="TreeGrafter"/>
</dbReference>
<dbReference type="Gene3D" id="1.20.142.10">
    <property type="entry name" value="Poly(ADP-ribose) polymerase, regulatory domain"/>
    <property type="match status" value="1"/>
</dbReference>
<feature type="domain" description="WGR" evidence="17">
    <location>
        <begin position="96"/>
        <end position="179"/>
    </location>
</feature>
<dbReference type="EC" id="2.4.2.-" evidence="13"/>
<feature type="domain" description="PARP alpha-helical" evidence="16">
    <location>
        <begin position="210"/>
        <end position="327"/>
    </location>
</feature>
<dbReference type="GO" id="GO:0070212">
    <property type="term" value="P:protein poly-ADP-ribosylation"/>
    <property type="evidence" value="ECO:0007669"/>
    <property type="project" value="TreeGrafter"/>
</dbReference>
<keyword evidence="11" id="KW-0539">Nucleus</keyword>
<evidence type="ECO:0000256" key="9">
    <source>
        <dbReference type="ARBA" id="ARBA00023027"/>
    </source>
</evidence>
<keyword evidence="6" id="KW-0677">Repeat</keyword>
<keyword evidence="5" id="KW-0479">Metal-binding</keyword>
<protein>
    <recommendedName>
        <fullName evidence="13">Poly [ADP-ribose] polymerase</fullName>
        <shortName evidence="13">PARP</shortName>
        <ecNumber evidence="13">2.4.2.-</ecNumber>
    </recommendedName>
</protein>
<dbReference type="EMBL" id="CAJOBA010006886">
    <property type="protein sequence ID" value="CAF3786211.1"/>
    <property type="molecule type" value="Genomic_DNA"/>
</dbReference>
<evidence type="ECO:0000256" key="5">
    <source>
        <dbReference type="ARBA" id="ARBA00022723"/>
    </source>
</evidence>
<comment type="catalytic activity">
    <reaction evidence="12">
        <text>NAD(+) + (ADP-D-ribosyl)n-acceptor = nicotinamide + (ADP-D-ribosyl)n+1-acceptor + H(+).</text>
        <dbReference type="EC" id="2.4.2.30"/>
    </reaction>
</comment>
<evidence type="ECO:0000313" key="19">
    <source>
        <dbReference type="EMBL" id="CAF1017148.1"/>
    </source>
</evidence>
<dbReference type="FunFam" id="1.20.142.10:FF:000001">
    <property type="entry name" value="Poly [ADP-ribose] polymerase"/>
    <property type="match status" value="1"/>
</dbReference>
<dbReference type="PANTHER" id="PTHR10459">
    <property type="entry name" value="DNA LIGASE"/>
    <property type="match status" value="1"/>
</dbReference>
<evidence type="ECO:0000256" key="1">
    <source>
        <dbReference type="ARBA" id="ARBA00004123"/>
    </source>
</evidence>
<evidence type="ECO:0000256" key="8">
    <source>
        <dbReference type="ARBA" id="ARBA00022833"/>
    </source>
</evidence>
<dbReference type="SUPFAM" id="SSF142921">
    <property type="entry name" value="WGR domain-like"/>
    <property type="match status" value="1"/>
</dbReference>
<dbReference type="OrthoDB" id="429950at2759"/>
<name>A0A813TQT6_9BILA</name>
<feature type="region of interest" description="Disordered" evidence="14">
    <location>
        <begin position="20"/>
        <end position="73"/>
    </location>
</feature>
<comment type="caution">
    <text evidence="18">The sequence shown here is derived from an EMBL/GenBank/DDBJ whole genome shotgun (WGS) entry which is preliminary data.</text>
</comment>
<dbReference type="Proteomes" id="UP000663829">
    <property type="component" value="Unassembled WGS sequence"/>
</dbReference>
<dbReference type="Proteomes" id="UP000682733">
    <property type="component" value="Unassembled WGS sequence"/>
</dbReference>
<dbReference type="PROSITE" id="PS51977">
    <property type="entry name" value="WGR"/>
    <property type="match status" value="1"/>
</dbReference>
<keyword evidence="22" id="KW-1185">Reference proteome</keyword>
<dbReference type="InterPro" id="IPR008893">
    <property type="entry name" value="WGR_domain"/>
</dbReference>
<proteinExistence type="predicted"/>
<evidence type="ECO:0000256" key="6">
    <source>
        <dbReference type="ARBA" id="ARBA00022737"/>
    </source>
</evidence>
<keyword evidence="9 13" id="KW-0520">NAD</keyword>
<evidence type="ECO:0000259" key="16">
    <source>
        <dbReference type="PROSITE" id="PS51060"/>
    </source>
</evidence>
<dbReference type="GO" id="GO:0008270">
    <property type="term" value="F:zinc ion binding"/>
    <property type="evidence" value="ECO:0007669"/>
    <property type="project" value="UniProtKB-KW"/>
</dbReference>
<dbReference type="PROSITE" id="PS51059">
    <property type="entry name" value="PARP_CATALYTIC"/>
    <property type="match status" value="1"/>
</dbReference>
<dbReference type="InterPro" id="IPR050800">
    <property type="entry name" value="ARTD/PARP"/>
</dbReference>
<dbReference type="InterPro" id="IPR036616">
    <property type="entry name" value="Poly(ADP-ribose)pol_reg_dom_sf"/>
</dbReference>
<dbReference type="PANTHER" id="PTHR10459:SF60">
    <property type="entry name" value="POLY [ADP-RIBOSE] POLYMERASE 2"/>
    <property type="match status" value="1"/>
</dbReference>
<dbReference type="Gene3D" id="3.90.228.10">
    <property type="match status" value="1"/>
</dbReference>
<evidence type="ECO:0000256" key="10">
    <source>
        <dbReference type="ARBA" id="ARBA00023125"/>
    </source>
</evidence>
<accession>A0A813TQT6</accession>
<feature type="compositionally biased region" description="Basic and acidic residues" evidence="14">
    <location>
        <begin position="40"/>
        <end position="53"/>
    </location>
</feature>
<dbReference type="SUPFAM" id="SSF47587">
    <property type="entry name" value="Domain of poly(ADP-ribose) polymerase"/>
    <property type="match status" value="1"/>
</dbReference>
<keyword evidence="10" id="KW-0238">DNA-binding</keyword>
<organism evidence="18 22">
    <name type="scientific">Didymodactylos carnosus</name>
    <dbReference type="NCBI Taxonomy" id="1234261"/>
    <lineage>
        <taxon>Eukaryota</taxon>
        <taxon>Metazoa</taxon>
        <taxon>Spiralia</taxon>
        <taxon>Gnathifera</taxon>
        <taxon>Rotifera</taxon>
        <taxon>Eurotatoria</taxon>
        <taxon>Bdelloidea</taxon>
        <taxon>Philodinida</taxon>
        <taxon>Philodinidae</taxon>
        <taxon>Didymodactylos</taxon>
    </lineage>
</organism>
<evidence type="ECO:0000313" key="20">
    <source>
        <dbReference type="EMBL" id="CAF3597476.1"/>
    </source>
</evidence>
<evidence type="ECO:0000256" key="4">
    <source>
        <dbReference type="ARBA" id="ARBA00022695"/>
    </source>
</evidence>
<evidence type="ECO:0000256" key="11">
    <source>
        <dbReference type="ARBA" id="ARBA00023242"/>
    </source>
</evidence>
<dbReference type="Pfam" id="PF05406">
    <property type="entry name" value="WGR"/>
    <property type="match status" value="1"/>
</dbReference>
<dbReference type="GO" id="GO:0003677">
    <property type="term" value="F:DNA binding"/>
    <property type="evidence" value="ECO:0007669"/>
    <property type="project" value="UniProtKB-KW"/>
</dbReference>
<keyword evidence="4" id="KW-0548">Nucleotidyltransferase</keyword>
<evidence type="ECO:0000256" key="12">
    <source>
        <dbReference type="ARBA" id="ARBA00033987"/>
    </source>
</evidence>
<evidence type="ECO:0000313" key="22">
    <source>
        <dbReference type="Proteomes" id="UP000663829"/>
    </source>
</evidence>
<reference evidence="18" key="1">
    <citation type="submission" date="2021-02" db="EMBL/GenBank/DDBJ databases">
        <authorList>
            <person name="Nowell W R."/>
        </authorList>
    </citation>
    <scope>NUCLEOTIDE SEQUENCE</scope>
</reference>
<keyword evidence="7" id="KW-0863">Zinc-finger</keyword>
<keyword evidence="2 13" id="KW-0328">Glycosyltransferase</keyword>
<comment type="subcellular location">
    <subcellularLocation>
        <location evidence="1">Nucleus</location>
    </subcellularLocation>
</comment>
<evidence type="ECO:0000313" key="18">
    <source>
        <dbReference type="EMBL" id="CAF0811788.1"/>
    </source>
</evidence>
<dbReference type="PROSITE" id="PS51060">
    <property type="entry name" value="PARP_ALPHA_HD"/>
    <property type="match status" value="1"/>
</dbReference>
<evidence type="ECO:0000259" key="17">
    <source>
        <dbReference type="PROSITE" id="PS51977"/>
    </source>
</evidence>
<keyword evidence="8" id="KW-0862">Zinc</keyword>
<dbReference type="GO" id="GO:0016779">
    <property type="term" value="F:nucleotidyltransferase activity"/>
    <property type="evidence" value="ECO:0007669"/>
    <property type="project" value="UniProtKB-KW"/>
</dbReference>
<dbReference type="Proteomes" id="UP000681722">
    <property type="component" value="Unassembled WGS sequence"/>
</dbReference>
<dbReference type="SMART" id="SM00773">
    <property type="entry name" value="WGR"/>
    <property type="match status" value="1"/>
</dbReference>
<dbReference type="Pfam" id="PF02877">
    <property type="entry name" value="PARP_reg"/>
    <property type="match status" value="1"/>
</dbReference>
<feature type="compositionally biased region" description="Polar residues" evidence="14">
    <location>
        <begin position="63"/>
        <end position="73"/>
    </location>
</feature>
<dbReference type="Pfam" id="PF00644">
    <property type="entry name" value="PARP"/>
    <property type="match status" value="1"/>
</dbReference>
<dbReference type="EMBL" id="CAJNOQ010000530">
    <property type="protein sequence ID" value="CAF0811788.1"/>
    <property type="molecule type" value="Genomic_DNA"/>
</dbReference>
<dbReference type="InterPro" id="IPR004102">
    <property type="entry name" value="Poly(ADP-ribose)pol_reg_dom"/>
</dbReference>
<dbReference type="GO" id="GO:0003950">
    <property type="term" value="F:NAD+ poly-ADP-ribosyltransferase activity"/>
    <property type="evidence" value="ECO:0007669"/>
    <property type="project" value="UniProtKB-UniRule"/>
</dbReference>
<sequence length="508" mass="57720">MTTLSGLSVQWEWEAAVIPSPTTQSKRSISSTPTVNTRKRSLEESGNDKERGDTVTNKKRAISSKSTQNQQKNTMRTITTVAGKVPVDPECTEVSTTHIYCEGEDVWDCMLNQLLEYNSKKLYYVWMRWGRVGKTGQHDLKSLGPDLDGAKRIFCKKFSDKTKNEWYHRDTFEKAPGKYDYIKLDFNASDVEEKKMKKNVEQKPSRIIPESRLDKRIQDLINLICNIQAMEDTLIEMKYDAQKAPLGKLSMNQIKAGYSALKEIETCIKANKLDRTLVEACNKYYSRIPHDFGMRTPPIIRNQAQLKVEIELLETLTDIEIAIQTLQTDSDKLNPVDQHYEQLHCAIRPVEKTESVYKIINDYLQSTHAKTHQQYKMEIEQIYEVKKENDAEQFKDVGNKMLLWHGSRLTNFAGIIGQGLRIAPPEAPMTGYMFGKGLYFADMSSKSANYCYPTPNKNTGIVLLSEVSLGKTNDLLAADCNADRLPKGTSSVKALGQIAPNPKNFITL</sequence>
<keyword evidence="3 13" id="KW-0808">Transferase</keyword>
<evidence type="ECO:0000313" key="21">
    <source>
        <dbReference type="EMBL" id="CAF3786211.1"/>
    </source>
</evidence>
<feature type="compositionally biased region" description="Polar residues" evidence="14">
    <location>
        <begin position="20"/>
        <end position="36"/>
    </location>
</feature>
<dbReference type="EMBL" id="CAJOBC010000530">
    <property type="protein sequence ID" value="CAF3597476.1"/>
    <property type="molecule type" value="Genomic_DNA"/>
</dbReference>
<gene>
    <name evidence="18" type="ORF">GPM918_LOCUS4069</name>
    <name evidence="19" type="ORF">OVA965_LOCUS15340</name>
    <name evidence="20" type="ORF">SRO942_LOCUS4069</name>
    <name evidence="21" type="ORF">TMI583_LOCUS15345</name>
</gene>
<evidence type="ECO:0000256" key="14">
    <source>
        <dbReference type="SAM" id="MobiDB-lite"/>
    </source>
</evidence>
<dbReference type="GO" id="GO:0006302">
    <property type="term" value="P:double-strand break repair"/>
    <property type="evidence" value="ECO:0007669"/>
    <property type="project" value="TreeGrafter"/>
</dbReference>
<evidence type="ECO:0000259" key="15">
    <source>
        <dbReference type="PROSITE" id="PS51059"/>
    </source>
</evidence>
<dbReference type="SUPFAM" id="SSF56399">
    <property type="entry name" value="ADP-ribosylation"/>
    <property type="match status" value="1"/>
</dbReference>
<dbReference type="CDD" id="cd01437">
    <property type="entry name" value="parp_like"/>
    <property type="match status" value="1"/>
</dbReference>
<dbReference type="AlphaFoldDB" id="A0A813TQT6"/>
<dbReference type="GO" id="GO:0005730">
    <property type="term" value="C:nucleolus"/>
    <property type="evidence" value="ECO:0007669"/>
    <property type="project" value="TreeGrafter"/>
</dbReference>
<dbReference type="InterPro" id="IPR012317">
    <property type="entry name" value="Poly(ADP-ribose)pol_cat_dom"/>
</dbReference>